<keyword evidence="7" id="KW-1185">Reference proteome</keyword>
<organism evidence="6 7">
    <name type="scientific">Neonectria magnoliae</name>
    <dbReference type="NCBI Taxonomy" id="2732573"/>
    <lineage>
        <taxon>Eukaryota</taxon>
        <taxon>Fungi</taxon>
        <taxon>Dikarya</taxon>
        <taxon>Ascomycota</taxon>
        <taxon>Pezizomycotina</taxon>
        <taxon>Sordariomycetes</taxon>
        <taxon>Hypocreomycetidae</taxon>
        <taxon>Hypocreales</taxon>
        <taxon>Nectriaceae</taxon>
        <taxon>Neonectria</taxon>
    </lineage>
</organism>
<proteinExistence type="predicted"/>
<evidence type="ECO:0000259" key="5">
    <source>
        <dbReference type="Pfam" id="PF24883"/>
    </source>
</evidence>
<dbReference type="Pfam" id="PF24883">
    <property type="entry name" value="NPHP3_N"/>
    <property type="match status" value="1"/>
</dbReference>
<dbReference type="PANTHER" id="PTHR10039">
    <property type="entry name" value="AMELOGENIN"/>
    <property type="match status" value="1"/>
</dbReference>
<dbReference type="EMBL" id="JAZAVK010000054">
    <property type="protein sequence ID" value="KAK7427391.1"/>
    <property type="molecule type" value="Genomic_DNA"/>
</dbReference>
<dbReference type="Pfam" id="PF22939">
    <property type="entry name" value="WHD_GPIID"/>
    <property type="match status" value="1"/>
</dbReference>
<evidence type="ECO:0000256" key="2">
    <source>
        <dbReference type="SAM" id="Coils"/>
    </source>
</evidence>
<dbReference type="Pfam" id="PF24809">
    <property type="entry name" value="DUF7708"/>
    <property type="match status" value="1"/>
</dbReference>
<protein>
    <recommendedName>
        <fullName evidence="8">NACHT domain-containing protein</fullName>
    </recommendedName>
</protein>
<sequence>MATTTVNGLHSANDVFAQVAENFRNSLHDKEKKLFREFDSPARMIKELEAEVSNYQNGSKLARMCRKIDRFASAWAPFFAIISIFVQSNPEYSGVAWGAIRLVFLLGTNFNDFLEKIVSMFEKLSDRLPGYAEYHERIVKRWEKILANNDQLEAYEARRLRMAKSLSYIYADIMQFCQECCKIFSTKKGGARYKRYMIADVFWKPFDMRFSDILDRLQSHQALFNNEMQLEESRFMEMQFERREFDAGMTKEAMEQIQKKVKDLSNDINSRDSQLASALAGFDQRLDFMVNKARNDTTDFAREVEWLERRRGQLKQWINAPEYMDVLERAQSRRAAETCKWFTSSPEYLAWKSYKFPTSGAMDPPSKSAIEPILFIIAKPGFGKTTMSSAIIEDLDQAVHDSHLSDDEVNGVLFYHFTAEWSDRRRPVHAFASILTQFIHRFRNQKDVIDLVSVLYDNNSNGQLTASSNQVMECLVILLTKLNGMTIVIDGIDECFDDNAFLVSLHHLCTTARTKCLVLSRPSIDLPPSFTQFIPLRLDHTNNKEDISRYLTPEIQSLLEQSLISPEYGSKKIVTTLTRKSTGMFLWAYLTIQFLSCKALSLNDRRDAIFSVNTVEGIDGLYAAILNVLCKSYSKQRQRIQRIFWLLAVTERSLSVSEVQIALAIQPGKVTDKNDFIPDLGKNIPSICGALVEVSKHNDASLIHPSLRDFLTTPGEYMDRSPFFVNLRDRNLDAASLCLSYIVYDMPRCPLQQSERSKASRWSLQVLMPYKD</sequence>
<keyword evidence="2" id="KW-0175">Coiled coil</keyword>
<evidence type="ECO:0000256" key="1">
    <source>
        <dbReference type="ARBA" id="ARBA00022737"/>
    </source>
</evidence>
<dbReference type="Gene3D" id="3.40.50.300">
    <property type="entry name" value="P-loop containing nucleotide triphosphate hydrolases"/>
    <property type="match status" value="1"/>
</dbReference>
<dbReference type="InterPro" id="IPR056884">
    <property type="entry name" value="NPHP3-like_N"/>
</dbReference>
<name>A0ABR1I1S0_9HYPO</name>
<dbReference type="InterPro" id="IPR027417">
    <property type="entry name" value="P-loop_NTPase"/>
</dbReference>
<dbReference type="SUPFAM" id="SSF52540">
    <property type="entry name" value="P-loop containing nucleoside triphosphate hydrolases"/>
    <property type="match status" value="1"/>
</dbReference>
<evidence type="ECO:0000313" key="7">
    <source>
        <dbReference type="Proteomes" id="UP001498421"/>
    </source>
</evidence>
<feature type="domain" description="Nephrocystin 3-like N-terminal" evidence="5">
    <location>
        <begin position="337"/>
        <end position="521"/>
    </location>
</feature>
<evidence type="ECO:0008006" key="8">
    <source>
        <dbReference type="Google" id="ProtNLM"/>
    </source>
</evidence>
<feature type="domain" description="DUF7708" evidence="4">
    <location>
        <begin position="69"/>
        <end position="228"/>
    </location>
</feature>
<feature type="coiled-coil region" evidence="2">
    <location>
        <begin position="247"/>
        <end position="274"/>
    </location>
</feature>
<accession>A0ABR1I1S0</accession>
<dbReference type="Proteomes" id="UP001498421">
    <property type="component" value="Unassembled WGS sequence"/>
</dbReference>
<evidence type="ECO:0000259" key="3">
    <source>
        <dbReference type="Pfam" id="PF22939"/>
    </source>
</evidence>
<reference evidence="6 7" key="1">
    <citation type="journal article" date="2025" name="Microbiol. Resour. Announc.">
        <title>Draft genome sequences for Neonectria magnoliae and Neonectria punicea, canker pathogens of Liriodendron tulipifera and Acer saccharum in West Virginia.</title>
        <authorList>
            <person name="Petronek H.M."/>
            <person name="Kasson M.T."/>
            <person name="Metheny A.M."/>
            <person name="Stauder C.M."/>
            <person name="Lovett B."/>
            <person name="Lynch S.C."/>
            <person name="Garnas J.R."/>
            <person name="Kasson L.R."/>
            <person name="Stajich J.E."/>
        </authorList>
    </citation>
    <scope>NUCLEOTIDE SEQUENCE [LARGE SCALE GENOMIC DNA]</scope>
    <source>
        <strain evidence="6 7">NRRL 64651</strain>
    </source>
</reference>
<evidence type="ECO:0000259" key="4">
    <source>
        <dbReference type="Pfam" id="PF24809"/>
    </source>
</evidence>
<feature type="domain" description="GPI inositol-deacylase winged helix" evidence="3">
    <location>
        <begin position="634"/>
        <end position="714"/>
    </location>
</feature>
<dbReference type="InterPro" id="IPR054471">
    <property type="entry name" value="GPIID_WHD"/>
</dbReference>
<dbReference type="InterPro" id="IPR056125">
    <property type="entry name" value="DUF7708"/>
</dbReference>
<comment type="caution">
    <text evidence="6">The sequence shown here is derived from an EMBL/GenBank/DDBJ whole genome shotgun (WGS) entry which is preliminary data.</text>
</comment>
<gene>
    <name evidence="6" type="ORF">QQZ08_006160</name>
</gene>
<keyword evidence="1" id="KW-0677">Repeat</keyword>
<evidence type="ECO:0000313" key="6">
    <source>
        <dbReference type="EMBL" id="KAK7427391.1"/>
    </source>
</evidence>